<dbReference type="EMBL" id="CAJNYU010003058">
    <property type="protein sequence ID" value="CAF3630527.1"/>
    <property type="molecule type" value="Genomic_DNA"/>
</dbReference>
<evidence type="ECO:0000313" key="6">
    <source>
        <dbReference type="Proteomes" id="UP000663833"/>
    </source>
</evidence>
<evidence type="ECO:0000313" key="3">
    <source>
        <dbReference type="EMBL" id="CAF3385071.1"/>
    </source>
</evidence>
<dbReference type="Proteomes" id="UP000663869">
    <property type="component" value="Unassembled WGS sequence"/>
</dbReference>
<feature type="transmembrane region" description="Helical" evidence="1">
    <location>
        <begin position="25"/>
        <end position="54"/>
    </location>
</feature>
<dbReference type="AlphaFoldDB" id="A0A817Z0Z0"/>
<dbReference type="EMBL" id="CAJNXB010001187">
    <property type="protein sequence ID" value="CAF3141943.1"/>
    <property type="molecule type" value="Genomic_DNA"/>
</dbReference>
<keyword evidence="1" id="KW-0812">Transmembrane</keyword>
<dbReference type="OrthoDB" id="10473809at2759"/>
<dbReference type="Proteomes" id="UP000663872">
    <property type="component" value="Unassembled WGS sequence"/>
</dbReference>
<dbReference type="EMBL" id="CAJNYT010004091">
    <property type="protein sequence ID" value="CAF3631205.1"/>
    <property type="molecule type" value="Genomic_DNA"/>
</dbReference>
<organism evidence="3 6">
    <name type="scientific">Rotaria socialis</name>
    <dbReference type="NCBI Taxonomy" id="392032"/>
    <lineage>
        <taxon>Eukaryota</taxon>
        <taxon>Metazoa</taxon>
        <taxon>Spiralia</taxon>
        <taxon>Gnathifera</taxon>
        <taxon>Rotifera</taxon>
        <taxon>Eurotatoria</taxon>
        <taxon>Bdelloidea</taxon>
        <taxon>Philodinida</taxon>
        <taxon>Philodinidae</taxon>
        <taxon>Rotaria</taxon>
    </lineage>
</organism>
<gene>
    <name evidence="4" type="ORF">FME351_LOCUS23417</name>
    <name evidence="5" type="ORF">GRG538_LOCUS24171</name>
    <name evidence="3" type="ORF">LUA448_LOCUS16127</name>
    <name evidence="2" type="ORF">TIS948_LOCUS9207</name>
</gene>
<keyword evidence="1" id="KW-1133">Transmembrane helix</keyword>
<evidence type="ECO:0000313" key="5">
    <source>
        <dbReference type="EMBL" id="CAF3631205.1"/>
    </source>
</evidence>
<evidence type="ECO:0000256" key="1">
    <source>
        <dbReference type="SAM" id="Phobius"/>
    </source>
</evidence>
<proteinExistence type="predicted"/>
<protein>
    <submittedName>
        <fullName evidence="3">Uncharacterized protein</fullName>
    </submittedName>
</protein>
<sequence length="284" mass="30646">MLRSYLNTQDRRTSINRRKYRYAEWGYFVAMCCTTCVLMSIASLVTISLIPLYLSSPAVNKVYNPTESEALDTEYVTNYELPVGMDSSYALITNTQELGSEITSALKADSNTISVTTAVVSSRNTKSSVRRRRLTSCAAETASAGSRVQINLLIKYPRRCGHSSVCKAKFLATLTKLLETLPVFSPTIELQNGAVRVSVPLQICSVTVQERGATTATFPPTTSTTIACSDSAGYFEQGTGQTCQTYIDYGFCNGSSVVTTSGINSVSAQQNCCSCGKGTTQTTG</sequence>
<keyword evidence="1" id="KW-0472">Membrane</keyword>
<name>A0A817Z0Z0_9BILA</name>
<dbReference type="Proteomes" id="UP000663825">
    <property type="component" value="Unassembled WGS sequence"/>
</dbReference>
<evidence type="ECO:0000313" key="2">
    <source>
        <dbReference type="EMBL" id="CAF3141943.1"/>
    </source>
</evidence>
<dbReference type="Proteomes" id="UP000663833">
    <property type="component" value="Unassembled WGS sequence"/>
</dbReference>
<reference evidence="3" key="1">
    <citation type="submission" date="2021-02" db="EMBL/GenBank/DDBJ databases">
        <authorList>
            <person name="Nowell W R."/>
        </authorList>
    </citation>
    <scope>NUCLEOTIDE SEQUENCE</scope>
</reference>
<accession>A0A817Z0Z0</accession>
<evidence type="ECO:0000313" key="4">
    <source>
        <dbReference type="EMBL" id="CAF3630527.1"/>
    </source>
</evidence>
<comment type="caution">
    <text evidence="3">The sequence shown here is derived from an EMBL/GenBank/DDBJ whole genome shotgun (WGS) entry which is preliminary data.</text>
</comment>
<dbReference type="EMBL" id="CAJNYD010001997">
    <property type="protein sequence ID" value="CAF3385071.1"/>
    <property type="molecule type" value="Genomic_DNA"/>
</dbReference>